<dbReference type="GO" id="GO:0043565">
    <property type="term" value="F:sequence-specific DNA binding"/>
    <property type="evidence" value="ECO:0007669"/>
    <property type="project" value="InterPro"/>
</dbReference>
<feature type="domain" description="HTH araC/xylS-type" evidence="3">
    <location>
        <begin position="223"/>
        <end position="321"/>
    </location>
</feature>
<dbReference type="SMART" id="SM00342">
    <property type="entry name" value="HTH_ARAC"/>
    <property type="match status" value="1"/>
</dbReference>
<name>A0A4R6R7F8_9HYPH</name>
<dbReference type="PANTHER" id="PTHR43130:SF3">
    <property type="entry name" value="HTH-TYPE TRANSCRIPTIONAL REGULATOR RV1931C"/>
    <property type="match status" value="1"/>
</dbReference>
<keyword evidence="2" id="KW-0804">Transcription</keyword>
<dbReference type="InterPro" id="IPR029062">
    <property type="entry name" value="Class_I_gatase-like"/>
</dbReference>
<dbReference type="Gene3D" id="3.40.50.880">
    <property type="match status" value="1"/>
</dbReference>
<dbReference type="AlphaFoldDB" id="A0A4R6R7F8"/>
<proteinExistence type="predicted"/>
<comment type="caution">
    <text evidence="4">The sequence shown here is derived from an EMBL/GenBank/DDBJ whole genome shotgun (WGS) entry which is preliminary data.</text>
</comment>
<dbReference type="SUPFAM" id="SSF52317">
    <property type="entry name" value="Class I glutamine amidotransferase-like"/>
    <property type="match status" value="1"/>
</dbReference>
<dbReference type="PANTHER" id="PTHR43130">
    <property type="entry name" value="ARAC-FAMILY TRANSCRIPTIONAL REGULATOR"/>
    <property type="match status" value="1"/>
</dbReference>
<accession>A0A4R6R7F8</accession>
<evidence type="ECO:0000256" key="1">
    <source>
        <dbReference type="ARBA" id="ARBA00023015"/>
    </source>
</evidence>
<dbReference type="Pfam" id="PF01965">
    <property type="entry name" value="DJ-1_PfpI"/>
    <property type="match status" value="1"/>
</dbReference>
<sequence length="331" mass="35031">MTTPDGPDDRGVVDVGFVLVPGFALMSFAAATEPFRAANLIARRALWRVRCFGETAAVASSSGVPVPAEPLPPRGAGLAAVFVIAGGGPADWDRPALLQGLRRLAGEGVRLGGISGGPYLLAAAGLLAGRRFTIHWEHAPALAEAFPDLAPVQARYVIDRDRLTCGGGIAPLDMMHALIADRLGEAFARRVADWFLHTEVGAGGDPQRGSVAERHGVHHPVLVAVLAKMEATVEAPLSRAAMARFAGVSPRHLDRLFAGHRGTTFRDDYRRIRLAHADRLVRQSALAISEIAFAAGFASPAHFARAYAAAYGRPPSAVRRVSSGLRDVSLQ</sequence>
<dbReference type="EMBL" id="SNXY01000011">
    <property type="protein sequence ID" value="TDP81903.1"/>
    <property type="molecule type" value="Genomic_DNA"/>
</dbReference>
<dbReference type="SUPFAM" id="SSF46689">
    <property type="entry name" value="Homeodomain-like"/>
    <property type="match status" value="1"/>
</dbReference>
<reference evidence="4 5" key="1">
    <citation type="submission" date="2019-03" db="EMBL/GenBank/DDBJ databases">
        <title>Genomic Encyclopedia of Type Strains, Phase IV (KMG-IV): sequencing the most valuable type-strain genomes for metagenomic binning, comparative biology and taxonomic classification.</title>
        <authorList>
            <person name="Goeker M."/>
        </authorList>
    </citation>
    <scope>NUCLEOTIDE SEQUENCE [LARGE SCALE GENOMIC DNA]</scope>
    <source>
        <strain evidence="4 5">DSM 102969</strain>
    </source>
</reference>
<dbReference type="Proteomes" id="UP000294547">
    <property type="component" value="Unassembled WGS sequence"/>
</dbReference>
<evidence type="ECO:0000256" key="2">
    <source>
        <dbReference type="ARBA" id="ARBA00023163"/>
    </source>
</evidence>
<organism evidence="4 5">
    <name type="scientific">Oharaeibacter diazotrophicus</name>
    <dbReference type="NCBI Taxonomy" id="1920512"/>
    <lineage>
        <taxon>Bacteria</taxon>
        <taxon>Pseudomonadati</taxon>
        <taxon>Pseudomonadota</taxon>
        <taxon>Alphaproteobacteria</taxon>
        <taxon>Hyphomicrobiales</taxon>
        <taxon>Pleomorphomonadaceae</taxon>
        <taxon>Oharaeibacter</taxon>
    </lineage>
</organism>
<dbReference type="Pfam" id="PF12833">
    <property type="entry name" value="HTH_18"/>
    <property type="match status" value="1"/>
</dbReference>
<gene>
    <name evidence="4" type="ORF">EDD54_4163</name>
</gene>
<dbReference type="InterPro" id="IPR009057">
    <property type="entry name" value="Homeodomain-like_sf"/>
</dbReference>
<evidence type="ECO:0000259" key="3">
    <source>
        <dbReference type="PROSITE" id="PS01124"/>
    </source>
</evidence>
<dbReference type="RefSeq" id="WP_126540491.1">
    <property type="nucleotide sequence ID" value="NZ_BSPM01000002.1"/>
</dbReference>
<dbReference type="PROSITE" id="PS01124">
    <property type="entry name" value="HTH_ARAC_FAMILY_2"/>
    <property type="match status" value="1"/>
</dbReference>
<dbReference type="InterPro" id="IPR002818">
    <property type="entry name" value="DJ-1/PfpI"/>
</dbReference>
<dbReference type="InterPro" id="IPR018060">
    <property type="entry name" value="HTH_AraC"/>
</dbReference>
<dbReference type="InterPro" id="IPR052158">
    <property type="entry name" value="INH-QAR"/>
</dbReference>
<keyword evidence="1" id="KW-0805">Transcription regulation</keyword>
<dbReference type="GO" id="GO:0003700">
    <property type="term" value="F:DNA-binding transcription factor activity"/>
    <property type="evidence" value="ECO:0007669"/>
    <property type="project" value="InterPro"/>
</dbReference>
<dbReference type="Gene3D" id="1.10.10.60">
    <property type="entry name" value="Homeodomain-like"/>
    <property type="match status" value="1"/>
</dbReference>
<protein>
    <submittedName>
        <fullName evidence="4">AraC family transcriptional regulator with amidase-like domain</fullName>
    </submittedName>
</protein>
<keyword evidence="5" id="KW-1185">Reference proteome</keyword>
<evidence type="ECO:0000313" key="5">
    <source>
        <dbReference type="Proteomes" id="UP000294547"/>
    </source>
</evidence>
<dbReference type="CDD" id="cd03136">
    <property type="entry name" value="GATase1_AraC_ArgR_like"/>
    <property type="match status" value="1"/>
</dbReference>
<dbReference type="OrthoDB" id="9793400at2"/>
<evidence type="ECO:0000313" key="4">
    <source>
        <dbReference type="EMBL" id="TDP81903.1"/>
    </source>
</evidence>